<keyword evidence="1" id="KW-1133">Transmembrane helix</keyword>
<reference evidence="2 3" key="1">
    <citation type="submission" date="2021-01" db="EMBL/GenBank/DDBJ databases">
        <title>Whole genome shotgun sequence of Actinoplanes lobatus NBRC 12513.</title>
        <authorList>
            <person name="Komaki H."/>
            <person name="Tamura T."/>
        </authorList>
    </citation>
    <scope>NUCLEOTIDE SEQUENCE [LARGE SCALE GENOMIC DNA]</scope>
    <source>
        <strain evidence="2 3">NBRC 12513</strain>
    </source>
</reference>
<keyword evidence="1" id="KW-0472">Membrane</keyword>
<sequence>MVRPRDSEVGAMGSLGWAVVLSVLSAAAYAGAAVAQERLAGRGHRGRSRWAVALLLTGAGVALHVLALNFGTVAVVQALGTLTLLFALPIQVIRYHTRLSRAAWLEAAMTVAGLALILSLSVESEAPALLTEPAVEVVGAITAGVVFACSLAGWRSGPRMRAVLLAAAAGAAFGIASVLSKAVLAAFTTGGPAAVSVTAATLVGAFSVTGYVIGQLSYRGAGLAAPLATVSVTNPLVAAFAGAVLFEERARFGVSGLVAVGAAALIMGWGVVGLARRSAASSGTGVPEPVRGPGGEGR</sequence>
<organism evidence="2 3">
    <name type="scientific">Actinoplanes lobatus</name>
    <dbReference type="NCBI Taxonomy" id="113568"/>
    <lineage>
        <taxon>Bacteria</taxon>
        <taxon>Bacillati</taxon>
        <taxon>Actinomycetota</taxon>
        <taxon>Actinomycetes</taxon>
        <taxon>Micromonosporales</taxon>
        <taxon>Micromonosporaceae</taxon>
        <taxon>Actinoplanes</taxon>
    </lineage>
</organism>
<proteinExistence type="predicted"/>
<feature type="transmembrane region" description="Helical" evidence="1">
    <location>
        <begin position="163"/>
        <end position="187"/>
    </location>
</feature>
<feature type="transmembrane region" description="Helical" evidence="1">
    <location>
        <begin position="252"/>
        <end position="272"/>
    </location>
</feature>
<feature type="transmembrane region" description="Helical" evidence="1">
    <location>
        <begin position="47"/>
        <end position="67"/>
    </location>
</feature>
<evidence type="ECO:0000313" key="3">
    <source>
        <dbReference type="Proteomes" id="UP000631312"/>
    </source>
</evidence>
<evidence type="ECO:0008006" key="4">
    <source>
        <dbReference type="Google" id="ProtNLM"/>
    </source>
</evidence>
<feature type="transmembrane region" description="Helical" evidence="1">
    <location>
        <begin position="102"/>
        <end position="122"/>
    </location>
</feature>
<feature type="transmembrane region" description="Helical" evidence="1">
    <location>
        <begin position="225"/>
        <end position="246"/>
    </location>
</feature>
<accession>A0ABQ4A8Q5</accession>
<evidence type="ECO:0000313" key="2">
    <source>
        <dbReference type="EMBL" id="GIE37170.1"/>
    </source>
</evidence>
<feature type="transmembrane region" description="Helical" evidence="1">
    <location>
        <begin position="15"/>
        <end position="35"/>
    </location>
</feature>
<feature type="transmembrane region" description="Helical" evidence="1">
    <location>
        <begin position="134"/>
        <end position="154"/>
    </location>
</feature>
<feature type="transmembrane region" description="Helical" evidence="1">
    <location>
        <begin position="193"/>
        <end position="213"/>
    </location>
</feature>
<dbReference type="EMBL" id="BOMP01000003">
    <property type="protein sequence ID" value="GIE37170.1"/>
    <property type="molecule type" value="Genomic_DNA"/>
</dbReference>
<dbReference type="Proteomes" id="UP000631312">
    <property type="component" value="Unassembled WGS sequence"/>
</dbReference>
<dbReference type="PANTHER" id="PTHR40761">
    <property type="entry name" value="CONSERVED INTEGRAL MEMBRANE ALANINE VALINE AND LEUCINE RICH PROTEIN-RELATED"/>
    <property type="match status" value="1"/>
</dbReference>
<gene>
    <name evidence="2" type="ORF">Alo02nite_00680</name>
</gene>
<dbReference type="NCBIfam" id="NF038012">
    <property type="entry name" value="DMT_1"/>
    <property type="match status" value="1"/>
</dbReference>
<evidence type="ECO:0000256" key="1">
    <source>
        <dbReference type="SAM" id="Phobius"/>
    </source>
</evidence>
<feature type="transmembrane region" description="Helical" evidence="1">
    <location>
        <begin position="73"/>
        <end position="90"/>
    </location>
</feature>
<comment type="caution">
    <text evidence="2">The sequence shown here is derived from an EMBL/GenBank/DDBJ whole genome shotgun (WGS) entry which is preliminary data.</text>
</comment>
<protein>
    <recommendedName>
        <fullName evidence="4">Integral membrane protein</fullName>
    </recommendedName>
</protein>
<keyword evidence="1" id="KW-0812">Transmembrane</keyword>
<keyword evidence="3" id="KW-1185">Reference proteome</keyword>
<dbReference type="PANTHER" id="PTHR40761:SF1">
    <property type="entry name" value="CONSERVED INTEGRAL MEMBRANE ALANINE VALINE AND LEUCINE RICH PROTEIN-RELATED"/>
    <property type="match status" value="1"/>
</dbReference>
<name>A0ABQ4A8Q5_9ACTN</name>